<accession>A0A392VT08</accession>
<feature type="non-terminal residue" evidence="1">
    <location>
        <position position="38"/>
    </location>
</feature>
<reference evidence="1 2" key="1">
    <citation type="journal article" date="2018" name="Front. Plant Sci.">
        <title>Red Clover (Trifolium pratense) and Zigzag Clover (T. medium) - A Picture of Genomic Similarities and Differences.</title>
        <authorList>
            <person name="Dluhosova J."/>
            <person name="Istvanek J."/>
            <person name="Nedelnik J."/>
            <person name="Repkova J."/>
        </authorList>
    </citation>
    <scope>NUCLEOTIDE SEQUENCE [LARGE SCALE GENOMIC DNA]</scope>
    <source>
        <strain evidence="2">cv. 10/8</strain>
        <tissue evidence="1">Leaf</tissue>
    </source>
</reference>
<proteinExistence type="predicted"/>
<dbReference type="EMBL" id="LXQA011270996">
    <property type="protein sequence ID" value="MCI91406.1"/>
    <property type="molecule type" value="Genomic_DNA"/>
</dbReference>
<dbReference type="AlphaFoldDB" id="A0A392VT08"/>
<evidence type="ECO:0000313" key="1">
    <source>
        <dbReference type="EMBL" id="MCI91406.1"/>
    </source>
</evidence>
<evidence type="ECO:0000313" key="2">
    <source>
        <dbReference type="Proteomes" id="UP000265520"/>
    </source>
</evidence>
<protein>
    <submittedName>
        <fullName evidence="1">Uncharacterized protein</fullName>
    </submittedName>
</protein>
<name>A0A392VT08_9FABA</name>
<sequence length="38" mass="4520">MKREVKSGDLEWESLKRMESNTVVDWITIDLKARWGIV</sequence>
<keyword evidence="2" id="KW-1185">Reference proteome</keyword>
<comment type="caution">
    <text evidence="1">The sequence shown here is derived from an EMBL/GenBank/DDBJ whole genome shotgun (WGS) entry which is preliminary data.</text>
</comment>
<organism evidence="1 2">
    <name type="scientific">Trifolium medium</name>
    <dbReference type="NCBI Taxonomy" id="97028"/>
    <lineage>
        <taxon>Eukaryota</taxon>
        <taxon>Viridiplantae</taxon>
        <taxon>Streptophyta</taxon>
        <taxon>Embryophyta</taxon>
        <taxon>Tracheophyta</taxon>
        <taxon>Spermatophyta</taxon>
        <taxon>Magnoliopsida</taxon>
        <taxon>eudicotyledons</taxon>
        <taxon>Gunneridae</taxon>
        <taxon>Pentapetalae</taxon>
        <taxon>rosids</taxon>
        <taxon>fabids</taxon>
        <taxon>Fabales</taxon>
        <taxon>Fabaceae</taxon>
        <taxon>Papilionoideae</taxon>
        <taxon>50 kb inversion clade</taxon>
        <taxon>NPAAA clade</taxon>
        <taxon>Hologalegina</taxon>
        <taxon>IRL clade</taxon>
        <taxon>Trifolieae</taxon>
        <taxon>Trifolium</taxon>
    </lineage>
</organism>
<dbReference type="Proteomes" id="UP000265520">
    <property type="component" value="Unassembled WGS sequence"/>
</dbReference>